<sequence length="50" mass="5535">MVSYRVEWTQDGRRRTSVVSYDEPSAKGRKADLEAAGAVDVVIVRVKPGE</sequence>
<evidence type="ECO:0000313" key="1">
    <source>
        <dbReference type="EMBL" id="GGU62248.1"/>
    </source>
</evidence>
<protein>
    <submittedName>
        <fullName evidence="1">Uncharacterized protein</fullName>
    </submittedName>
</protein>
<organism evidence="1 2">
    <name type="scientific">Streptomyces lavendofoliae</name>
    <dbReference type="NCBI Taxonomy" id="67314"/>
    <lineage>
        <taxon>Bacteria</taxon>
        <taxon>Bacillati</taxon>
        <taxon>Actinomycetota</taxon>
        <taxon>Actinomycetes</taxon>
        <taxon>Kitasatosporales</taxon>
        <taxon>Streptomycetaceae</taxon>
        <taxon>Streptomyces</taxon>
    </lineage>
</organism>
<evidence type="ECO:0000313" key="2">
    <source>
        <dbReference type="Proteomes" id="UP000636661"/>
    </source>
</evidence>
<reference evidence="1" key="2">
    <citation type="submission" date="2020-09" db="EMBL/GenBank/DDBJ databases">
        <authorList>
            <person name="Sun Q."/>
            <person name="Ohkuma M."/>
        </authorList>
    </citation>
    <scope>NUCLEOTIDE SEQUENCE</scope>
    <source>
        <strain evidence="1">JCM 4391</strain>
    </source>
</reference>
<gene>
    <name evidence="1" type="ORF">GCM10010274_58780</name>
</gene>
<accession>A0A918I4R8</accession>
<comment type="caution">
    <text evidence="1">The sequence shown here is derived from an EMBL/GenBank/DDBJ whole genome shotgun (WGS) entry which is preliminary data.</text>
</comment>
<dbReference type="EMBL" id="BMTP01000020">
    <property type="protein sequence ID" value="GGU62248.1"/>
    <property type="molecule type" value="Genomic_DNA"/>
</dbReference>
<name>A0A918I4R8_9ACTN</name>
<dbReference type="Proteomes" id="UP000636661">
    <property type="component" value="Unassembled WGS sequence"/>
</dbReference>
<proteinExistence type="predicted"/>
<dbReference type="AlphaFoldDB" id="A0A918I4R8"/>
<reference evidence="1" key="1">
    <citation type="journal article" date="2014" name="Int. J. Syst. Evol. Microbiol.">
        <title>Complete genome sequence of Corynebacterium casei LMG S-19264T (=DSM 44701T), isolated from a smear-ripened cheese.</title>
        <authorList>
            <consortium name="US DOE Joint Genome Institute (JGI-PGF)"/>
            <person name="Walter F."/>
            <person name="Albersmeier A."/>
            <person name="Kalinowski J."/>
            <person name="Ruckert C."/>
        </authorList>
    </citation>
    <scope>NUCLEOTIDE SEQUENCE</scope>
    <source>
        <strain evidence="1">JCM 4391</strain>
    </source>
</reference>
<keyword evidence="2" id="KW-1185">Reference proteome</keyword>
<dbReference type="RefSeq" id="WP_189554310.1">
    <property type="nucleotide sequence ID" value="NZ_BMTP01000020.1"/>
</dbReference>